<protein>
    <submittedName>
        <fullName evidence="3">Uncharacterized protein</fullName>
    </submittedName>
</protein>
<organism evidence="2 3">
    <name type="scientific">Panagrolaimus davidi</name>
    <dbReference type="NCBI Taxonomy" id="227884"/>
    <lineage>
        <taxon>Eukaryota</taxon>
        <taxon>Metazoa</taxon>
        <taxon>Ecdysozoa</taxon>
        <taxon>Nematoda</taxon>
        <taxon>Chromadorea</taxon>
        <taxon>Rhabditida</taxon>
        <taxon>Tylenchina</taxon>
        <taxon>Panagrolaimomorpha</taxon>
        <taxon>Panagrolaimoidea</taxon>
        <taxon>Panagrolaimidae</taxon>
        <taxon>Panagrolaimus</taxon>
    </lineage>
</organism>
<dbReference type="WBParaSite" id="PDA_v2.g10483.t1">
    <property type="protein sequence ID" value="PDA_v2.g10483.t1"/>
    <property type="gene ID" value="PDA_v2.g10483"/>
</dbReference>
<reference evidence="3" key="1">
    <citation type="submission" date="2022-11" db="UniProtKB">
        <authorList>
            <consortium name="WormBaseParasite"/>
        </authorList>
    </citation>
    <scope>IDENTIFICATION</scope>
</reference>
<sequence length="249" mass="28458">MGKAFVDCKTGYAKERLVNLHNKAVEQIRDDILGRIKNEGIVAEVFEKLTDQLKNIFIKYKEKNEMLVELIEERRRHEEKLARLKAEAEETLQTEKMEHERLPSELQRQHEKEQQRQQIQAENERILEAQRHEEEMQRIQLENDRIIAQGKLEIEPMKMENDHRIAENEERNRLEFEALREHPVPYLACSGGQGAKDGFDVSARIYDDVVGSTGSTLLGGVFATVSAPFTIVGGGIAGIAKGVASLKKK</sequence>
<evidence type="ECO:0000313" key="3">
    <source>
        <dbReference type="WBParaSite" id="PDA_v2.g10483.t1"/>
    </source>
</evidence>
<dbReference type="Proteomes" id="UP000887578">
    <property type="component" value="Unplaced"/>
</dbReference>
<accession>A0A914P008</accession>
<evidence type="ECO:0000256" key="1">
    <source>
        <dbReference type="SAM" id="MobiDB-lite"/>
    </source>
</evidence>
<name>A0A914P008_9BILA</name>
<feature type="compositionally biased region" description="Basic and acidic residues" evidence="1">
    <location>
        <begin position="90"/>
        <end position="115"/>
    </location>
</feature>
<evidence type="ECO:0000313" key="2">
    <source>
        <dbReference type="Proteomes" id="UP000887578"/>
    </source>
</evidence>
<keyword evidence="2" id="KW-1185">Reference proteome</keyword>
<dbReference type="AlphaFoldDB" id="A0A914P008"/>
<feature type="region of interest" description="Disordered" evidence="1">
    <location>
        <begin position="90"/>
        <end position="120"/>
    </location>
</feature>
<proteinExistence type="predicted"/>